<dbReference type="PANTHER" id="PTHR32309">
    <property type="entry name" value="TYROSINE-PROTEIN KINASE"/>
    <property type="match status" value="1"/>
</dbReference>
<feature type="coiled-coil region" evidence="3">
    <location>
        <begin position="276"/>
        <end position="303"/>
    </location>
</feature>
<dbReference type="SUPFAM" id="SSF52540">
    <property type="entry name" value="P-loop containing nucleoside triphosphate hydrolases"/>
    <property type="match status" value="1"/>
</dbReference>
<keyword evidence="1" id="KW-0547">Nucleotide-binding</keyword>
<feature type="transmembrane region" description="Helical" evidence="4">
    <location>
        <begin position="502"/>
        <end position="524"/>
    </location>
</feature>
<keyword evidence="3" id="KW-0175">Coiled coil</keyword>
<keyword evidence="6" id="KW-0418">Kinase</keyword>
<keyword evidence="7" id="KW-1185">Reference proteome</keyword>
<evidence type="ECO:0000256" key="4">
    <source>
        <dbReference type="SAM" id="Phobius"/>
    </source>
</evidence>
<feature type="coiled-coil region" evidence="3">
    <location>
        <begin position="409"/>
        <end position="443"/>
    </location>
</feature>
<dbReference type="Proteomes" id="UP001062263">
    <property type="component" value="Chromosome"/>
</dbReference>
<keyword evidence="4" id="KW-1133">Transmembrane helix</keyword>
<dbReference type="CDD" id="cd05387">
    <property type="entry name" value="BY-kinase"/>
    <property type="match status" value="1"/>
</dbReference>
<feature type="transmembrane region" description="Helical" evidence="4">
    <location>
        <begin position="34"/>
        <end position="52"/>
    </location>
</feature>
<evidence type="ECO:0000256" key="2">
    <source>
        <dbReference type="ARBA" id="ARBA00022840"/>
    </source>
</evidence>
<sequence>MPQPTVPPVSSPPPETPDSSLSLDIVAIILRRRWYWILFCALLGGTAAYYMAATQNYVFEKTASVMMREASKDSSTDRIMVELGVDSGAANLANESFILRSSTVMRHTVEDLKLNVSYWKKRDLRQIDLYRESPVEVIFENIPSDRSCSFDITLKGDSALSLTYQGSDGKPVQLEEELKKPVHLPFATITVYPTSHMPETIPGTTITVRRVPINAAADQLLANFTVKRPDAKESSLLQMTLTSSNPDKATDTLNKLIEIYNEHSREERRAIAVKTKEFIRRQLEQIGEELKRLDSKRDDIKFENDIIADTQASLSADFSTAQTLDNSIFELQTQIMLANDLENNLKAVSKKAELISLDTGIADSGVSRQIEAYNTAYLEYQKIAGSAGSQNPIVVSLTKKMDATRAAAFRSLSNLRDNLNLRLQELTRKRDDITKRLAATSGKARKLTPLNREHGVKEEYYLTLLTKEQENELALETTPSSARVLETAHGSNAPIAPNTRKFVLGGAAGGAALCLFAFMGAAILNNKVKNRHDLDAITTLPVIAELPAMSKKEQKQVSLMLPDEHSVMAEYFHIMCHNVDSMLPFSEHQGHVILLASTTPGEGKTFISANLAQAFSKIGKRVLLIDGDLRKTSLSSQLGGKGRKGLSTILLNKVSDLSSVIHSLPDHPGVDILYGGPHVPNPVSLLSRPEIEQLIQSFKRSYDAVIIDAPPYGILADTAIFAKLADISLYVIRSNKIDKRYIATIQQLANEGKLPNMGFVINAVDFKASGHHYYGYGYHYNYGYNTTNS</sequence>
<dbReference type="InterPro" id="IPR027417">
    <property type="entry name" value="P-loop_NTPase"/>
</dbReference>
<evidence type="ECO:0000313" key="7">
    <source>
        <dbReference type="Proteomes" id="UP001062263"/>
    </source>
</evidence>
<keyword evidence="2" id="KW-0067">ATP-binding</keyword>
<dbReference type="NCBIfam" id="TIGR01007">
    <property type="entry name" value="eps_fam"/>
    <property type="match status" value="1"/>
</dbReference>
<dbReference type="GO" id="GO:0016301">
    <property type="term" value="F:kinase activity"/>
    <property type="evidence" value="ECO:0007669"/>
    <property type="project" value="UniProtKB-KW"/>
</dbReference>
<dbReference type="InterPro" id="IPR050445">
    <property type="entry name" value="Bact_polysacc_biosynth/exp"/>
</dbReference>
<evidence type="ECO:0000256" key="3">
    <source>
        <dbReference type="SAM" id="Coils"/>
    </source>
</evidence>
<accession>A0ABN6QJ12</accession>
<evidence type="ECO:0000256" key="1">
    <source>
        <dbReference type="ARBA" id="ARBA00022741"/>
    </source>
</evidence>
<dbReference type="PANTHER" id="PTHR32309:SF13">
    <property type="entry name" value="FERRIC ENTEROBACTIN TRANSPORT PROTEIN FEPE"/>
    <property type="match status" value="1"/>
</dbReference>
<name>A0ABN6QJ12_9BACT</name>
<keyword evidence="4" id="KW-0812">Transmembrane</keyword>
<protein>
    <submittedName>
        <fullName evidence="6">Tyrosine protein kinase</fullName>
    </submittedName>
</protein>
<feature type="domain" description="CobQ/CobB/MinD/ParA nucleotide binding" evidence="5">
    <location>
        <begin position="593"/>
        <end position="767"/>
    </location>
</feature>
<gene>
    <name evidence="6" type="ORF">Abiwalacus_21800</name>
</gene>
<evidence type="ECO:0000259" key="5">
    <source>
        <dbReference type="Pfam" id="PF01656"/>
    </source>
</evidence>
<evidence type="ECO:0000313" key="6">
    <source>
        <dbReference type="EMBL" id="BDL44606.1"/>
    </source>
</evidence>
<reference evidence="6" key="1">
    <citation type="submission" date="2022-06" db="EMBL/GenBank/DDBJ databases">
        <title>Akkermansia biwalacus sp. nov., an anaerobic mucin-degrading bacterium isolated from human intestine.</title>
        <authorList>
            <person name="Kobayashi Y."/>
            <person name="Inoue S."/>
            <person name="Kawahara T."/>
            <person name="Kohda N."/>
        </authorList>
    </citation>
    <scope>NUCLEOTIDE SEQUENCE</scope>
    <source>
        <strain evidence="6">WON2089</strain>
    </source>
</reference>
<dbReference type="InterPro" id="IPR002586">
    <property type="entry name" value="CobQ/CobB/MinD/ParA_Nub-bd_dom"/>
</dbReference>
<dbReference type="Gene3D" id="3.40.50.300">
    <property type="entry name" value="P-loop containing nucleotide triphosphate hydrolases"/>
    <property type="match status" value="1"/>
</dbReference>
<dbReference type="InterPro" id="IPR005702">
    <property type="entry name" value="Wzc-like_C"/>
</dbReference>
<keyword evidence="6" id="KW-0808">Transferase</keyword>
<organism evidence="6 7">
    <name type="scientific">Akkermansia biwaensis</name>
    <dbReference type="NCBI Taxonomy" id="2946555"/>
    <lineage>
        <taxon>Bacteria</taxon>
        <taxon>Pseudomonadati</taxon>
        <taxon>Verrucomicrobiota</taxon>
        <taxon>Verrucomicrobiia</taxon>
        <taxon>Verrucomicrobiales</taxon>
        <taxon>Akkermansiaceae</taxon>
        <taxon>Akkermansia</taxon>
    </lineage>
</organism>
<dbReference type="EMBL" id="AP025943">
    <property type="protein sequence ID" value="BDL44606.1"/>
    <property type="molecule type" value="Genomic_DNA"/>
</dbReference>
<keyword evidence="4" id="KW-0472">Membrane</keyword>
<dbReference type="RefSeq" id="WP_215433915.1">
    <property type="nucleotide sequence ID" value="NZ_AP025943.1"/>
</dbReference>
<dbReference type="Pfam" id="PF01656">
    <property type="entry name" value="CbiA"/>
    <property type="match status" value="1"/>
</dbReference>
<proteinExistence type="predicted"/>